<evidence type="ECO:0000256" key="1">
    <source>
        <dbReference type="SAM" id="SignalP"/>
    </source>
</evidence>
<gene>
    <name evidence="2" type="ORF">KM031_22175</name>
</gene>
<dbReference type="AlphaFoldDB" id="A0A975PCM0"/>
<accession>A0A975PCM0</accession>
<protein>
    <recommendedName>
        <fullName evidence="4">Lipoprotein</fullName>
    </recommendedName>
</protein>
<organism evidence="2 3">
    <name type="scientific">Gemmobacter fulvus</name>
    <dbReference type="NCBI Taxonomy" id="2840474"/>
    <lineage>
        <taxon>Bacteria</taxon>
        <taxon>Pseudomonadati</taxon>
        <taxon>Pseudomonadota</taxon>
        <taxon>Alphaproteobacteria</taxon>
        <taxon>Rhodobacterales</taxon>
        <taxon>Paracoccaceae</taxon>
        <taxon>Gemmobacter</taxon>
    </lineage>
</organism>
<reference evidence="2" key="1">
    <citation type="submission" date="2021-06" db="EMBL/GenBank/DDBJ databases">
        <authorList>
            <person name="Lee C.-S."/>
            <person name="Jin L."/>
        </authorList>
    </citation>
    <scope>NUCLEOTIDE SEQUENCE</scope>
    <source>
        <strain evidence="2">Con5</strain>
        <plasmid evidence="2">p5</plasmid>
    </source>
</reference>
<keyword evidence="2" id="KW-0614">Plasmid</keyword>
<evidence type="ECO:0000313" key="2">
    <source>
        <dbReference type="EMBL" id="QWK93243.1"/>
    </source>
</evidence>
<evidence type="ECO:0008006" key="4">
    <source>
        <dbReference type="Google" id="ProtNLM"/>
    </source>
</evidence>
<geneLocation type="plasmid" evidence="2 3">
    <name>p5</name>
</geneLocation>
<dbReference type="Proteomes" id="UP000679352">
    <property type="component" value="Plasmid p5"/>
</dbReference>
<keyword evidence="3" id="KW-1185">Reference proteome</keyword>
<sequence length="202" mass="22021">MKIFLAIATTLSLAACGAEPIWAPEAAVVASRYTHPGPTSVTLYTVLSTRNGSGAHAGLLINGAQRVMFDPAGTWRHPQLPERNDVHFGVTPKMVDFYIDYHARETFDVVEQTVEVSPEVAALIMQRAMAYGAVPKANCTIALSRVLEGVPGFEGLPMTWFPKRMMEAFADLPGVETRKITDDDADNNHGVLLVQADDPRLE</sequence>
<name>A0A975PCM0_9RHOB</name>
<keyword evidence="1" id="KW-0732">Signal</keyword>
<dbReference type="RefSeq" id="WP_215507522.1">
    <property type="nucleotide sequence ID" value="NZ_CP076366.1"/>
</dbReference>
<proteinExistence type="predicted"/>
<evidence type="ECO:0000313" key="3">
    <source>
        <dbReference type="Proteomes" id="UP000679352"/>
    </source>
</evidence>
<dbReference type="PROSITE" id="PS51257">
    <property type="entry name" value="PROKAR_LIPOPROTEIN"/>
    <property type="match status" value="1"/>
</dbReference>
<dbReference type="EMBL" id="CP076366">
    <property type="protein sequence ID" value="QWK93243.1"/>
    <property type="molecule type" value="Genomic_DNA"/>
</dbReference>
<feature type="chain" id="PRO_5037054150" description="Lipoprotein" evidence="1">
    <location>
        <begin position="18"/>
        <end position="202"/>
    </location>
</feature>
<feature type="signal peptide" evidence="1">
    <location>
        <begin position="1"/>
        <end position="17"/>
    </location>
</feature>
<dbReference type="KEGG" id="gfu:KM031_22175"/>